<dbReference type="AlphaFoldDB" id="A0A834PC93"/>
<feature type="region of interest" description="Disordered" evidence="1">
    <location>
        <begin position="1"/>
        <end position="33"/>
    </location>
</feature>
<sequence>MKIKRKDPQIGDRQGVPGTNVGHDSRQAIGGNEQAGHCQTNTAIKLIHKVNSRRPREKYHTIIQIHNNDNYYRNRRLQTILEHNDIHRQNRSVKDVKTTESVHNVHDKDHLPQLYKILRNAKKIATWKHQDILGTDAGTVYIIDGKWLNRQTPTRIPKSIKVNKAIKGSFTLPKMSCWKKYYCPTRQNTDYKDILFSYTYIATYKYPQVIQYISPNNCVSGISYHAIVFKTRVNNEQITTGSILVARRYISLFLREHQEKLLYKVIEYAEKAIKHKIPVNIESYYNTLASILDNTTYKIYWNMTIIIDKTIPYNGPDSSTRPTKQHIS</sequence>
<feature type="compositionally biased region" description="Basic and acidic residues" evidence="1">
    <location>
        <begin position="1"/>
        <end position="10"/>
    </location>
</feature>
<evidence type="ECO:0000256" key="1">
    <source>
        <dbReference type="SAM" id="MobiDB-lite"/>
    </source>
</evidence>
<protein>
    <submittedName>
        <fullName evidence="2">Uncharacterized protein</fullName>
    </submittedName>
</protein>
<evidence type="ECO:0000313" key="3">
    <source>
        <dbReference type="Proteomes" id="UP000600918"/>
    </source>
</evidence>
<organism evidence="2 3">
    <name type="scientific">Vespula pensylvanica</name>
    <name type="common">Western yellow jacket</name>
    <name type="synonym">Wasp</name>
    <dbReference type="NCBI Taxonomy" id="30213"/>
    <lineage>
        <taxon>Eukaryota</taxon>
        <taxon>Metazoa</taxon>
        <taxon>Ecdysozoa</taxon>
        <taxon>Arthropoda</taxon>
        <taxon>Hexapoda</taxon>
        <taxon>Insecta</taxon>
        <taxon>Pterygota</taxon>
        <taxon>Neoptera</taxon>
        <taxon>Endopterygota</taxon>
        <taxon>Hymenoptera</taxon>
        <taxon>Apocrita</taxon>
        <taxon>Aculeata</taxon>
        <taxon>Vespoidea</taxon>
        <taxon>Vespidae</taxon>
        <taxon>Vespinae</taxon>
        <taxon>Vespula</taxon>
    </lineage>
</organism>
<dbReference type="EMBL" id="JACSDY010000002">
    <property type="protein sequence ID" value="KAF7434909.1"/>
    <property type="molecule type" value="Genomic_DNA"/>
</dbReference>
<accession>A0A834PC93</accession>
<gene>
    <name evidence="2" type="ORF">H0235_003100</name>
</gene>
<dbReference type="Proteomes" id="UP000600918">
    <property type="component" value="Unassembled WGS sequence"/>
</dbReference>
<name>A0A834PC93_VESPE</name>
<proteinExistence type="predicted"/>
<comment type="caution">
    <text evidence="2">The sequence shown here is derived from an EMBL/GenBank/DDBJ whole genome shotgun (WGS) entry which is preliminary data.</text>
</comment>
<reference evidence="2" key="1">
    <citation type="journal article" date="2020" name="G3 (Bethesda)">
        <title>High-Quality Assemblies for Three Invasive Social Wasps from the &lt;i&gt;Vespula&lt;/i&gt; Genus.</title>
        <authorList>
            <person name="Harrop T.W.R."/>
            <person name="Guhlin J."/>
            <person name="McLaughlin G.M."/>
            <person name="Permina E."/>
            <person name="Stockwell P."/>
            <person name="Gilligan J."/>
            <person name="Le Lec M.F."/>
            <person name="Gruber M.A.M."/>
            <person name="Quinn O."/>
            <person name="Lovegrove M."/>
            <person name="Duncan E.J."/>
            <person name="Remnant E.J."/>
            <person name="Van Eeckhoven J."/>
            <person name="Graham B."/>
            <person name="Knapp R.A."/>
            <person name="Langford K.W."/>
            <person name="Kronenberg Z."/>
            <person name="Press M.O."/>
            <person name="Eacker S.M."/>
            <person name="Wilson-Rankin E.E."/>
            <person name="Purcell J."/>
            <person name="Lester P.J."/>
            <person name="Dearden P.K."/>
        </authorList>
    </citation>
    <scope>NUCLEOTIDE SEQUENCE</scope>
    <source>
        <strain evidence="2">Volc-1</strain>
    </source>
</reference>
<evidence type="ECO:0000313" key="2">
    <source>
        <dbReference type="EMBL" id="KAF7434909.1"/>
    </source>
</evidence>
<keyword evidence="3" id="KW-1185">Reference proteome</keyword>